<comment type="caution">
    <text evidence="1">The sequence shown here is derived from an EMBL/GenBank/DDBJ whole genome shotgun (WGS) entry which is preliminary data.</text>
</comment>
<name>A0A179SZ79_9BACI</name>
<dbReference type="AlphaFoldDB" id="A0A179SZ79"/>
<organism evidence="1 2">
    <name type="scientific">Metabacillus litoralis</name>
    <dbReference type="NCBI Taxonomy" id="152268"/>
    <lineage>
        <taxon>Bacteria</taxon>
        <taxon>Bacillati</taxon>
        <taxon>Bacillota</taxon>
        <taxon>Bacilli</taxon>
        <taxon>Bacillales</taxon>
        <taxon>Bacillaceae</taxon>
        <taxon>Metabacillus</taxon>
    </lineage>
</organism>
<evidence type="ECO:0000313" key="1">
    <source>
        <dbReference type="EMBL" id="OAS86945.1"/>
    </source>
</evidence>
<evidence type="ECO:0000313" key="2">
    <source>
        <dbReference type="Proteomes" id="UP000078534"/>
    </source>
</evidence>
<proteinExistence type="predicted"/>
<dbReference type="RefSeq" id="WP_066330389.1">
    <property type="nucleotide sequence ID" value="NZ_LWSG01000011.1"/>
</dbReference>
<protein>
    <submittedName>
        <fullName evidence="1">Uncharacterized protein</fullName>
    </submittedName>
</protein>
<gene>
    <name evidence="1" type="ORF">A6K24_21025</name>
</gene>
<dbReference type="Proteomes" id="UP000078534">
    <property type="component" value="Unassembled WGS sequence"/>
</dbReference>
<dbReference type="OrthoDB" id="2965969at2"/>
<accession>A0A179SZ79</accession>
<sequence>MLYTWNIEKIIKDTLDKHNLNINYEFNNNLTVPMSYNVSTNTIKFNYLQVNGYISKIRIKETDENFVKILLYHVIGYYLDFKKNKHDLRTLMYGDEEEIEKLKSKIETNAWDYGRTLIPEPLLKSYDKVRELDKALIKNRLTNI</sequence>
<dbReference type="EMBL" id="LWSG01000011">
    <property type="protein sequence ID" value="OAS86945.1"/>
    <property type="molecule type" value="Genomic_DNA"/>
</dbReference>
<reference evidence="2" key="1">
    <citation type="submission" date="2016-04" db="EMBL/GenBank/DDBJ databases">
        <authorList>
            <person name="Lyu Z."/>
            <person name="Lyu W."/>
        </authorList>
    </citation>
    <scope>NUCLEOTIDE SEQUENCE [LARGE SCALE GENOMIC DNA]</scope>
    <source>
        <strain evidence="2">C44</strain>
    </source>
</reference>
<keyword evidence="2" id="KW-1185">Reference proteome</keyword>